<name>A0A6I7HPF7_9HYPH</name>
<dbReference type="AlphaFoldDB" id="A0A6I7HPF7"/>
<dbReference type="InterPro" id="IPR021295">
    <property type="entry name" value="DUF2867"/>
</dbReference>
<comment type="caution">
    <text evidence="1">The sequence shown here is derived from an EMBL/GenBank/DDBJ whole genome shotgun (WGS) entry which is preliminary data.</text>
</comment>
<gene>
    <name evidence="1" type="ORF">DFR48_104207</name>
</gene>
<reference evidence="1 2" key="1">
    <citation type="submission" date="2018-07" db="EMBL/GenBank/DDBJ databases">
        <title>Genomic Encyclopedia of Type Strains, Phase IV (KMG-IV): sequencing the most valuable type-strain genomes for metagenomic binning, comparative biology and taxonomic classification.</title>
        <authorList>
            <person name="Goeker M."/>
        </authorList>
    </citation>
    <scope>NUCLEOTIDE SEQUENCE [LARGE SCALE GENOMIC DNA]</scope>
    <source>
        <strain evidence="1 2">DSM 25528</strain>
    </source>
</reference>
<proteinExistence type="predicted"/>
<protein>
    <submittedName>
        <fullName evidence="1">Uncharacterized protein DUF2867</fullName>
    </submittedName>
</protein>
<evidence type="ECO:0000313" key="1">
    <source>
        <dbReference type="EMBL" id="RCW25955.1"/>
    </source>
</evidence>
<accession>A0A6I7HPF7</accession>
<dbReference type="RefSeq" id="WP_114362888.1">
    <property type="nucleotide sequence ID" value="NZ_QPIX01000004.1"/>
</dbReference>
<keyword evidence="2" id="KW-1185">Reference proteome</keyword>
<evidence type="ECO:0000313" key="2">
    <source>
        <dbReference type="Proteomes" id="UP000252582"/>
    </source>
</evidence>
<dbReference type="EMBL" id="QPIX01000004">
    <property type="protein sequence ID" value="RCW25955.1"/>
    <property type="molecule type" value="Genomic_DNA"/>
</dbReference>
<organism evidence="1 2">
    <name type="scientific">Ciceribacter lividus</name>
    <dbReference type="NCBI Taxonomy" id="1197950"/>
    <lineage>
        <taxon>Bacteria</taxon>
        <taxon>Pseudomonadati</taxon>
        <taxon>Pseudomonadota</taxon>
        <taxon>Alphaproteobacteria</taxon>
        <taxon>Hyphomicrobiales</taxon>
        <taxon>Rhizobiaceae</taxon>
        <taxon>Ciceribacter</taxon>
    </lineage>
</organism>
<dbReference type="Pfam" id="PF11066">
    <property type="entry name" value="DUF2867"/>
    <property type="match status" value="1"/>
</dbReference>
<dbReference type="Proteomes" id="UP000252582">
    <property type="component" value="Unassembled WGS sequence"/>
</dbReference>
<sequence length="163" mass="17716">MLDVFPESPALPHLALIEADWADRYAVITPERAMPAIRAAHLALGQSPVWARRLLDIRNRVVAPFGLKAADSKSGEAGSVGAFAIVSERDDQVVLGFDDRHLDFRIVIEVASAGTVGSKVSVTTLVKRHNTFGRLYILAVTPFHRLIVRTTLGRLAGPVVVSR</sequence>